<keyword evidence="4" id="KW-0249">Electron transport</keyword>
<dbReference type="PROSITE" id="PS51007">
    <property type="entry name" value="CYTC"/>
    <property type="match status" value="1"/>
</dbReference>
<evidence type="ECO:0000256" key="4">
    <source>
        <dbReference type="ARBA" id="ARBA00022982"/>
    </source>
</evidence>
<dbReference type="PRINTS" id="PR00604">
    <property type="entry name" value="CYTCHRMECIAB"/>
</dbReference>
<name>A3SHJ5_ROSNI</name>
<feature type="domain" description="Cytochrome c" evidence="8">
    <location>
        <begin position="35"/>
        <end position="135"/>
    </location>
</feature>
<evidence type="ECO:0000256" key="6">
    <source>
        <dbReference type="PROSITE-ProRule" id="PRU00433"/>
    </source>
</evidence>
<feature type="chain" id="PRO_5002659381" description="Cytochrome c domain-containing protein" evidence="7">
    <location>
        <begin position="27"/>
        <end position="245"/>
    </location>
</feature>
<comment type="caution">
    <text evidence="9">The sequence shown here is derived from an EMBL/GenBank/DDBJ whole genome shotgun (WGS) entry which is preliminary data.</text>
</comment>
<protein>
    <recommendedName>
        <fullName evidence="8">Cytochrome c domain-containing protein</fullName>
    </recommendedName>
</protein>
<dbReference type="GO" id="GO:0020037">
    <property type="term" value="F:heme binding"/>
    <property type="evidence" value="ECO:0007669"/>
    <property type="project" value="InterPro"/>
</dbReference>
<evidence type="ECO:0000313" key="10">
    <source>
        <dbReference type="Proteomes" id="UP000005954"/>
    </source>
</evidence>
<evidence type="ECO:0000313" key="9">
    <source>
        <dbReference type="EMBL" id="EAP76826.1"/>
    </source>
</evidence>
<keyword evidence="5 6" id="KW-0408">Iron</keyword>
<organism evidence="9 10">
    <name type="scientific">Roseovarius nubinhibens (strain ATCC BAA-591 / DSM 15170 / ISM)</name>
    <dbReference type="NCBI Taxonomy" id="89187"/>
    <lineage>
        <taxon>Bacteria</taxon>
        <taxon>Pseudomonadati</taxon>
        <taxon>Pseudomonadota</taxon>
        <taxon>Alphaproteobacteria</taxon>
        <taxon>Rhodobacterales</taxon>
        <taxon>Roseobacteraceae</taxon>
        <taxon>Roseovarius</taxon>
    </lineage>
</organism>
<keyword evidence="2 6" id="KW-0349">Heme</keyword>
<evidence type="ECO:0000259" key="8">
    <source>
        <dbReference type="PROSITE" id="PS51007"/>
    </source>
</evidence>
<evidence type="ECO:0000256" key="7">
    <source>
        <dbReference type="SAM" id="SignalP"/>
    </source>
</evidence>
<dbReference type="Gene3D" id="1.10.760.10">
    <property type="entry name" value="Cytochrome c-like domain"/>
    <property type="match status" value="2"/>
</dbReference>
<dbReference type="SUPFAM" id="SSF46626">
    <property type="entry name" value="Cytochrome c"/>
    <property type="match status" value="2"/>
</dbReference>
<keyword evidence="10" id="KW-1185">Reference proteome</keyword>
<keyword evidence="3 6" id="KW-0479">Metal-binding</keyword>
<dbReference type="Pfam" id="PF00034">
    <property type="entry name" value="Cytochrom_C"/>
    <property type="match status" value="1"/>
</dbReference>
<keyword evidence="1" id="KW-0813">Transport</keyword>
<proteinExistence type="predicted"/>
<accession>A3SHJ5</accession>
<evidence type="ECO:0000256" key="1">
    <source>
        <dbReference type="ARBA" id="ARBA00022448"/>
    </source>
</evidence>
<dbReference type="GO" id="GO:0009055">
    <property type="term" value="F:electron transfer activity"/>
    <property type="evidence" value="ECO:0007669"/>
    <property type="project" value="InterPro"/>
</dbReference>
<gene>
    <name evidence="9" type="ORF">ISM_01015</name>
</gene>
<dbReference type="HOGENOM" id="CLU_1255535_0_0_5"/>
<evidence type="ECO:0000256" key="5">
    <source>
        <dbReference type="ARBA" id="ARBA00023004"/>
    </source>
</evidence>
<dbReference type="Proteomes" id="UP000005954">
    <property type="component" value="Unassembled WGS sequence"/>
</dbReference>
<dbReference type="InterPro" id="IPR009056">
    <property type="entry name" value="Cyt_c-like_dom"/>
</dbReference>
<evidence type="ECO:0000256" key="3">
    <source>
        <dbReference type="ARBA" id="ARBA00022723"/>
    </source>
</evidence>
<dbReference type="EMBL" id="AALY01000001">
    <property type="protein sequence ID" value="EAP76826.1"/>
    <property type="molecule type" value="Genomic_DNA"/>
</dbReference>
<keyword evidence="7" id="KW-0732">Signal</keyword>
<dbReference type="InterPro" id="IPR002327">
    <property type="entry name" value="Cyt_c_1A/1B"/>
</dbReference>
<feature type="signal peptide" evidence="7">
    <location>
        <begin position="1"/>
        <end position="26"/>
    </location>
</feature>
<dbReference type="PANTHER" id="PTHR11961">
    <property type="entry name" value="CYTOCHROME C"/>
    <property type="match status" value="1"/>
</dbReference>
<reference evidence="9 10" key="1">
    <citation type="submission" date="2005-12" db="EMBL/GenBank/DDBJ databases">
        <authorList>
            <person name="Moran M.A."/>
            <person name="Ferriera S."/>
            <person name="Johnson J."/>
            <person name="Kravitz S."/>
            <person name="Halpern A."/>
            <person name="Remington K."/>
            <person name="Beeson K."/>
            <person name="Tran B."/>
            <person name="Rogers Y.-H."/>
            <person name="Friedman R."/>
            <person name="Venter J.C."/>
        </authorList>
    </citation>
    <scope>NUCLEOTIDE SEQUENCE [LARGE SCALE GENOMIC DNA]</scope>
    <source>
        <strain evidence="10">ATCC BAA-591 / DSM 15170 / ISM</strain>
    </source>
</reference>
<evidence type="ECO:0000256" key="2">
    <source>
        <dbReference type="ARBA" id="ARBA00022617"/>
    </source>
</evidence>
<dbReference type="GO" id="GO:0046872">
    <property type="term" value="F:metal ion binding"/>
    <property type="evidence" value="ECO:0007669"/>
    <property type="project" value="UniProtKB-KW"/>
</dbReference>
<dbReference type="STRING" id="89187.ISM_01015"/>
<dbReference type="AlphaFoldDB" id="A3SHJ5"/>
<sequence length="245" mass="26268">MTMMFSMSRPALAALVLLMPALPAQAGLDELLAAADVAEGEKIFRKCKACHTVEKDGKSRSGPNLYDIVGGPVAAREGFKYSGALSEYGGAWSPERLDAFLEKPKDEVKGTRMSFPGLKKPEDRAALIAYLASHSEEPMRFGAAAATQEASAETGAETGAEAGSEEFGLLVAGPGAEETFYACTACHSEMIVAQQGLTRKGWEEMLDWMVEEQGMSALEEPDLSAVLDYLATNYGEDRPNFPTPE</sequence>
<dbReference type="InterPro" id="IPR036909">
    <property type="entry name" value="Cyt_c-like_dom_sf"/>
</dbReference>
<dbReference type="eggNOG" id="COG3474">
    <property type="taxonomic scope" value="Bacteria"/>
</dbReference>